<keyword evidence="2" id="KW-1185">Reference proteome</keyword>
<gene>
    <name evidence="1" type="ORF">N0F65_003107</name>
</gene>
<proteinExistence type="predicted"/>
<dbReference type="Proteomes" id="UP001146120">
    <property type="component" value="Unassembled WGS sequence"/>
</dbReference>
<dbReference type="AlphaFoldDB" id="A0AAV2YXU6"/>
<comment type="caution">
    <text evidence="1">The sequence shown here is derived from an EMBL/GenBank/DDBJ whole genome shotgun (WGS) entry which is preliminary data.</text>
</comment>
<reference evidence="1" key="1">
    <citation type="submission" date="2022-11" db="EMBL/GenBank/DDBJ databases">
        <authorList>
            <person name="Morgan W.R."/>
            <person name="Tartar A."/>
        </authorList>
    </citation>
    <scope>NUCLEOTIDE SEQUENCE</scope>
    <source>
        <strain evidence="1">ARSEF 373</strain>
    </source>
</reference>
<accession>A0AAV2YXU6</accession>
<organism evidence="1 2">
    <name type="scientific">Lagenidium giganteum</name>
    <dbReference type="NCBI Taxonomy" id="4803"/>
    <lineage>
        <taxon>Eukaryota</taxon>
        <taxon>Sar</taxon>
        <taxon>Stramenopiles</taxon>
        <taxon>Oomycota</taxon>
        <taxon>Peronosporomycetes</taxon>
        <taxon>Pythiales</taxon>
        <taxon>Pythiaceae</taxon>
    </lineage>
</organism>
<protein>
    <submittedName>
        <fullName evidence="1">Uncharacterized protein</fullName>
    </submittedName>
</protein>
<evidence type="ECO:0000313" key="1">
    <source>
        <dbReference type="EMBL" id="DAZ98121.1"/>
    </source>
</evidence>
<reference evidence="1" key="2">
    <citation type="journal article" date="2023" name="Microbiol Resour">
        <title>Decontamination and Annotation of the Draft Genome Sequence of the Oomycete Lagenidium giganteum ARSEF 373.</title>
        <authorList>
            <person name="Morgan W.R."/>
            <person name="Tartar A."/>
        </authorList>
    </citation>
    <scope>NUCLEOTIDE SEQUENCE</scope>
    <source>
        <strain evidence="1">ARSEF 373</strain>
    </source>
</reference>
<name>A0AAV2YXU6_9STRA</name>
<sequence length="68" mass="8073">MDHPDFEFIKLDYNYIGFRNGIYDLAVAKFINTKDINGNAQVRKYINQDFVIKTKHHTQQLLSLSVRR</sequence>
<evidence type="ECO:0000313" key="2">
    <source>
        <dbReference type="Proteomes" id="UP001146120"/>
    </source>
</evidence>
<dbReference type="EMBL" id="DAKRPA010000115">
    <property type="protein sequence ID" value="DAZ98121.1"/>
    <property type="molecule type" value="Genomic_DNA"/>
</dbReference>